<organism evidence="10 11">
    <name type="scientific">Ascoidea rubescens DSM 1968</name>
    <dbReference type="NCBI Taxonomy" id="1344418"/>
    <lineage>
        <taxon>Eukaryota</taxon>
        <taxon>Fungi</taxon>
        <taxon>Dikarya</taxon>
        <taxon>Ascomycota</taxon>
        <taxon>Saccharomycotina</taxon>
        <taxon>Saccharomycetes</taxon>
        <taxon>Ascoideaceae</taxon>
        <taxon>Ascoidea</taxon>
    </lineage>
</organism>
<feature type="active site" evidence="6">
    <location>
        <position position="98"/>
    </location>
</feature>
<dbReference type="FunCoup" id="A0A1D2VS53">
    <property type="interactions" value="329"/>
</dbReference>
<dbReference type="PANTHER" id="PTHR47966">
    <property type="entry name" value="BETA-SITE APP-CLEAVING ENZYME, ISOFORM A-RELATED"/>
    <property type="match status" value="1"/>
</dbReference>
<dbReference type="GeneID" id="30966171"/>
<evidence type="ECO:0000256" key="3">
    <source>
        <dbReference type="ARBA" id="ARBA00022729"/>
    </source>
</evidence>
<feature type="domain" description="Peptidase A1" evidence="9">
    <location>
        <begin position="80"/>
        <end position="519"/>
    </location>
</feature>
<evidence type="ECO:0000256" key="8">
    <source>
        <dbReference type="SAM" id="SignalP"/>
    </source>
</evidence>
<keyword evidence="2 7" id="KW-0645">Protease</keyword>
<dbReference type="GO" id="GO:0004190">
    <property type="term" value="F:aspartic-type endopeptidase activity"/>
    <property type="evidence" value="ECO:0007669"/>
    <property type="project" value="UniProtKB-KW"/>
</dbReference>
<keyword evidence="11" id="KW-1185">Reference proteome</keyword>
<dbReference type="InParanoid" id="A0A1D2VS53"/>
<comment type="similarity">
    <text evidence="1 7">Belongs to the peptidase A1 family.</text>
</comment>
<evidence type="ECO:0000256" key="2">
    <source>
        <dbReference type="ARBA" id="ARBA00022670"/>
    </source>
</evidence>
<gene>
    <name evidence="10" type="ORF">ASCRUDRAFT_74054</name>
</gene>
<dbReference type="InterPro" id="IPR033876">
    <property type="entry name" value="SAP-like"/>
</dbReference>
<accession>A0A1D2VS53</accession>
<dbReference type="CDD" id="cd05474">
    <property type="entry name" value="SAP_like"/>
    <property type="match status" value="1"/>
</dbReference>
<evidence type="ECO:0000259" key="9">
    <source>
        <dbReference type="PROSITE" id="PS51767"/>
    </source>
</evidence>
<dbReference type="Pfam" id="PF00026">
    <property type="entry name" value="Asp"/>
    <property type="match status" value="2"/>
</dbReference>
<dbReference type="Proteomes" id="UP000095038">
    <property type="component" value="Unassembled WGS sequence"/>
</dbReference>
<feature type="signal peptide" evidence="8">
    <location>
        <begin position="1"/>
        <end position="26"/>
    </location>
</feature>
<dbReference type="InterPro" id="IPR021109">
    <property type="entry name" value="Peptidase_aspartic_dom_sf"/>
</dbReference>
<name>A0A1D2VS53_9ASCO</name>
<evidence type="ECO:0000256" key="5">
    <source>
        <dbReference type="ARBA" id="ARBA00022801"/>
    </source>
</evidence>
<dbReference type="GO" id="GO:0071944">
    <property type="term" value="C:cell periphery"/>
    <property type="evidence" value="ECO:0007669"/>
    <property type="project" value="UniProtKB-ARBA"/>
</dbReference>
<dbReference type="SUPFAM" id="SSF50630">
    <property type="entry name" value="Acid proteases"/>
    <property type="match status" value="1"/>
</dbReference>
<dbReference type="InterPro" id="IPR001969">
    <property type="entry name" value="Aspartic_peptidase_AS"/>
</dbReference>
<protein>
    <submittedName>
        <fullName evidence="10">Acid protease</fullName>
    </submittedName>
</protein>
<evidence type="ECO:0000313" key="10">
    <source>
        <dbReference type="EMBL" id="ODV64430.1"/>
    </source>
</evidence>
<sequence>MTLAPTHCACLCFILSLLLAVSQSSAYAFSKRDELKDLVIIDFQIHRGDNLIDSSPDNQPKFVKRDDYHKAVLTNEYTFYLANLTIGSDDQNVSVIIDTGSSDLWVTRSTNPYCINSNAKRDFVDFIDFDISNKIIENQNSTRWIESFKSHKFVKRDPNPAPDPAPNPEPNPAVTEITYHGNVYTIDVPDGATIIHISTLDPANPSQGTLASQIETRTRNIPTQTGSNQYIQATIDCEEYGVFDEDSSQTFRNNNTEFFIQYGDYTYALGTWGYDDVHFSGVTVTNLSFAVADQSNSSFGVFGVGLQGLQSSLTPYSNFPMKLVEQGFILKNVYSLYLDNSEADSGSLLFGAVDHAKYSGSLQTIPLVNSIPSLSRIVRFDVTLSEISINSSSNNFDSMTITTSTRAALLDCGTTLTYVPSTVFRRIGQALGGTYSSQIGGYIVECSIGNEDVYIDYNFQGVIIQVALHDVLIPVTSGRNSYCAIAIFDSGNDRVILGNSFLRSAYVVFNLDDNQISIAQAIHNANDSDIEVVTSTIPSAVTAASYSSSYTAVGSDSITSLSPNNQQSGSSSFSSSSNESSDSGASHFEVFALPVFLSIFLGILFI</sequence>
<keyword evidence="4 7" id="KW-0064">Aspartyl protease</keyword>
<dbReference type="OrthoDB" id="771136at2759"/>
<feature type="active site" evidence="6">
    <location>
        <position position="411"/>
    </location>
</feature>
<evidence type="ECO:0000313" key="11">
    <source>
        <dbReference type="Proteomes" id="UP000095038"/>
    </source>
</evidence>
<proteinExistence type="inferred from homology"/>
<evidence type="ECO:0000256" key="1">
    <source>
        <dbReference type="ARBA" id="ARBA00007447"/>
    </source>
</evidence>
<reference evidence="11" key="1">
    <citation type="submission" date="2016-05" db="EMBL/GenBank/DDBJ databases">
        <title>Comparative genomics of biotechnologically important yeasts.</title>
        <authorList>
            <consortium name="DOE Joint Genome Institute"/>
            <person name="Riley R."/>
            <person name="Haridas S."/>
            <person name="Wolfe K.H."/>
            <person name="Lopes M.R."/>
            <person name="Hittinger C.T."/>
            <person name="Goker M."/>
            <person name="Salamov A."/>
            <person name="Wisecaver J."/>
            <person name="Long T.M."/>
            <person name="Aerts A.L."/>
            <person name="Barry K."/>
            <person name="Choi C."/>
            <person name="Clum A."/>
            <person name="Coughlan A.Y."/>
            <person name="Deshpande S."/>
            <person name="Douglass A.P."/>
            <person name="Hanson S.J."/>
            <person name="Klenk H.-P."/>
            <person name="Labutti K."/>
            <person name="Lapidus A."/>
            <person name="Lindquist E."/>
            <person name="Lipzen A."/>
            <person name="Meier-Kolthoff J.P."/>
            <person name="Ohm R.A."/>
            <person name="Otillar R.P."/>
            <person name="Pangilinan J."/>
            <person name="Peng Y."/>
            <person name="Rokas A."/>
            <person name="Rosa C.A."/>
            <person name="Scheuner C."/>
            <person name="Sibirny A.A."/>
            <person name="Slot J.C."/>
            <person name="Stielow J.B."/>
            <person name="Sun H."/>
            <person name="Kurtzman C.P."/>
            <person name="Blackwell M."/>
            <person name="Grigoriev I.V."/>
            <person name="Jeffries T.W."/>
        </authorList>
    </citation>
    <scope>NUCLEOTIDE SEQUENCE [LARGE SCALE GENOMIC DNA]</scope>
    <source>
        <strain evidence="11">DSM 1968</strain>
    </source>
</reference>
<evidence type="ECO:0000256" key="4">
    <source>
        <dbReference type="ARBA" id="ARBA00022750"/>
    </source>
</evidence>
<dbReference type="PRINTS" id="PR00792">
    <property type="entry name" value="PEPSIN"/>
</dbReference>
<dbReference type="RefSeq" id="XP_020050737.1">
    <property type="nucleotide sequence ID" value="XM_020192535.1"/>
</dbReference>
<dbReference type="AlphaFoldDB" id="A0A1D2VS53"/>
<evidence type="ECO:0000256" key="7">
    <source>
        <dbReference type="RuleBase" id="RU000454"/>
    </source>
</evidence>
<dbReference type="PANTHER" id="PTHR47966:SF65">
    <property type="entry name" value="ASPARTIC-TYPE ENDOPEPTIDASE"/>
    <property type="match status" value="1"/>
</dbReference>
<dbReference type="EMBL" id="KV454475">
    <property type="protein sequence ID" value="ODV64430.1"/>
    <property type="molecule type" value="Genomic_DNA"/>
</dbReference>
<keyword evidence="5 7" id="KW-0378">Hydrolase</keyword>
<dbReference type="PROSITE" id="PS00141">
    <property type="entry name" value="ASP_PROTEASE"/>
    <property type="match status" value="1"/>
</dbReference>
<dbReference type="GO" id="GO:0006508">
    <property type="term" value="P:proteolysis"/>
    <property type="evidence" value="ECO:0007669"/>
    <property type="project" value="UniProtKB-KW"/>
</dbReference>
<dbReference type="STRING" id="1344418.A0A1D2VS53"/>
<dbReference type="InterPro" id="IPR001461">
    <property type="entry name" value="Aspartic_peptidase_A1"/>
</dbReference>
<dbReference type="PROSITE" id="PS51767">
    <property type="entry name" value="PEPTIDASE_A1"/>
    <property type="match status" value="1"/>
</dbReference>
<dbReference type="InterPro" id="IPR033121">
    <property type="entry name" value="PEPTIDASE_A1"/>
</dbReference>
<evidence type="ECO:0000256" key="6">
    <source>
        <dbReference type="PIRSR" id="PIRSR601461-1"/>
    </source>
</evidence>
<keyword evidence="3 8" id="KW-0732">Signal</keyword>
<feature type="chain" id="PRO_5008910599" evidence="8">
    <location>
        <begin position="27"/>
        <end position="606"/>
    </location>
</feature>
<dbReference type="Gene3D" id="2.40.70.10">
    <property type="entry name" value="Acid Proteases"/>
    <property type="match status" value="3"/>
</dbReference>